<dbReference type="SUPFAM" id="SSF52172">
    <property type="entry name" value="CheY-like"/>
    <property type="match status" value="1"/>
</dbReference>
<evidence type="ECO:0000313" key="4">
    <source>
        <dbReference type="Proteomes" id="UP001354971"/>
    </source>
</evidence>
<gene>
    <name evidence="3" type="ORF">V0U79_11400</name>
</gene>
<evidence type="ECO:0000259" key="2">
    <source>
        <dbReference type="PROSITE" id="PS50110"/>
    </source>
</evidence>
<name>A0ABU7LST2_9PROT</name>
<dbReference type="CDD" id="cd00156">
    <property type="entry name" value="REC"/>
    <property type="match status" value="1"/>
</dbReference>
<dbReference type="InterPro" id="IPR001789">
    <property type="entry name" value="Sig_transdc_resp-reg_receiver"/>
</dbReference>
<accession>A0ABU7LST2</accession>
<dbReference type="Pfam" id="PF00072">
    <property type="entry name" value="Response_reg"/>
    <property type="match status" value="1"/>
</dbReference>
<reference evidence="3 4" key="1">
    <citation type="submission" date="2024-01" db="EMBL/GenBank/DDBJ databases">
        <title>Hyphobacterium bacterium isolated from marine sediment.</title>
        <authorList>
            <person name="Zhao S."/>
        </authorList>
    </citation>
    <scope>NUCLEOTIDE SEQUENCE [LARGE SCALE GENOMIC DNA]</scope>
    <source>
        <strain evidence="4">HN65</strain>
    </source>
</reference>
<dbReference type="InterPro" id="IPR011006">
    <property type="entry name" value="CheY-like_superfamily"/>
</dbReference>
<comment type="caution">
    <text evidence="3">The sequence shown here is derived from an EMBL/GenBank/DDBJ whole genome shotgun (WGS) entry which is preliminary data.</text>
</comment>
<feature type="domain" description="Response regulatory" evidence="2">
    <location>
        <begin position="18"/>
        <end position="133"/>
    </location>
</feature>
<evidence type="ECO:0000256" key="1">
    <source>
        <dbReference type="PROSITE-ProRule" id="PRU00169"/>
    </source>
</evidence>
<dbReference type="EMBL" id="JAZDRP010000007">
    <property type="protein sequence ID" value="MEE2526976.1"/>
    <property type="molecule type" value="Genomic_DNA"/>
</dbReference>
<dbReference type="Proteomes" id="UP001354971">
    <property type="component" value="Unassembled WGS sequence"/>
</dbReference>
<dbReference type="PROSITE" id="PS50110">
    <property type="entry name" value="RESPONSE_REGULATORY"/>
    <property type="match status" value="1"/>
</dbReference>
<proteinExistence type="predicted"/>
<organism evidence="3 4">
    <name type="scientific">Hyphobacterium lacteum</name>
    <dbReference type="NCBI Taxonomy" id="3116575"/>
    <lineage>
        <taxon>Bacteria</taxon>
        <taxon>Pseudomonadati</taxon>
        <taxon>Pseudomonadota</taxon>
        <taxon>Alphaproteobacteria</taxon>
        <taxon>Maricaulales</taxon>
        <taxon>Maricaulaceae</taxon>
        <taxon>Hyphobacterium</taxon>
    </lineage>
</organism>
<evidence type="ECO:0000313" key="3">
    <source>
        <dbReference type="EMBL" id="MEE2526976.1"/>
    </source>
</evidence>
<protein>
    <submittedName>
        <fullName evidence="3">Response regulator</fullName>
    </submittedName>
</protein>
<keyword evidence="4" id="KW-1185">Reference proteome</keyword>
<sequence>MSRAVLIDVWGQAVSALKVLHVEDDFADALLAQNAVFESGDFEIGFEVARDLRDARRKLKNQAYDLVLLDLRLPDSVNPEDTLTTMQGLCPDIPIVILSGSVRVDRSKIPEDVPLLDKNEHLGARHSAEIRPLAEILRFSASNDDIAQI</sequence>
<feature type="modified residue" description="4-aspartylphosphate" evidence="1">
    <location>
        <position position="70"/>
    </location>
</feature>
<keyword evidence="1" id="KW-0597">Phosphoprotein</keyword>
<dbReference type="Gene3D" id="3.40.50.2300">
    <property type="match status" value="1"/>
</dbReference>